<name>U2CDQ0_9BACE</name>
<protein>
    <submittedName>
        <fullName evidence="1">Uncharacterized protein</fullName>
    </submittedName>
</protein>
<evidence type="ECO:0000313" key="1">
    <source>
        <dbReference type="EMBL" id="ERI82138.1"/>
    </source>
</evidence>
<gene>
    <name evidence="1" type="ORF">HMPREF1981_02646</name>
</gene>
<sequence>MAPEFRRKGDWPLFGKYVFEPFLFSGTLRCSDKSIKSNTRI</sequence>
<dbReference type="PATRIC" id="fig|1321819.3.peg.2443"/>
<dbReference type="Proteomes" id="UP000016496">
    <property type="component" value="Unassembled WGS sequence"/>
</dbReference>
<comment type="caution">
    <text evidence="1">The sequence shown here is derived from an EMBL/GenBank/DDBJ whole genome shotgun (WGS) entry which is preliminary data.</text>
</comment>
<dbReference type="AlphaFoldDB" id="U2CDQ0"/>
<dbReference type="HOGENOM" id="CLU_3265969_0_0_10"/>
<evidence type="ECO:0000313" key="2">
    <source>
        <dbReference type="Proteomes" id="UP000016496"/>
    </source>
</evidence>
<organism evidence="1 2">
    <name type="scientific">Bacteroides pyogenes F0041</name>
    <dbReference type="NCBI Taxonomy" id="1321819"/>
    <lineage>
        <taxon>Bacteria</taxon>
        <taxon>Pseudomonadati</taxon>
        <taxon>Bacteroidota</taxon>
        <taxon>Bacteroidia</taxon>
        <taxon>Bacteroidales</taxon>
        <taxon>Bacteroidaceae</taxon>
        <taxon>Bacteroides</taxon>
    </lineage>
</organism>
<proteinExistence type="predicted"/>
<accession>U2CDQ0</accession>
<dbReference type="EMBL" id="AWSV01000143">
    <property type="protein sequence ID" value="ERI82138.1"/>
    <property type="molecule type" value="Genomic_DNA"/>
</dbReference>
<reference evidence="1 2" key="1">
    <citation type="submission" date="2013-08" db="EMBL/GenBank/DDBJ databases">
        <authorList>
            <person name="Weinstock G."/>
            <person name="Sodergren E."/>
            <person name="Wylie T."/>
            <person name="Fulton L."/>
            <person name="Fulton R."/>
            <person name="Fronick C."/>
            <person name="O'Laughlin M."/>
            <person name="Godfrey J."/>
            <person name="Miner T."/>
            <person name="Herter B."/>
            <person name="Appelbaum E."/>
            <person name="Cordes M."/>
            <person name="Lek S."/>
            <person name="Wollam A."/>
            <person name="Pepin K.H."/>
            <person name="Palsikar V.B."/>
            <person name="Mitreva M."/>
            <person name="Wilson R.K."/>
        </authorList>
    </citation>
    <scope>NUCLEOTIDE SEQUENCE [LARGE SCALE GENOMIC DNA]</scope>
    <source>
        <strain evidence="1 2">F0041</strain>
    </source>
</reference>